<gene>
    <name evidence="2" type="ORF">N0F65_006557</name>
</gene>
<feature type="compositionally biased region" description="Acidic residues" evidence="1">
    <location>
        <begin position="135"/>
        <end position="151"/>
    </location>
</feature>
<dbReference type="Proteomes" id="UP001146120">
    <property type="component" value="Unassembled WGS sequence"/>
</dbReference>
<feature type="region of interest" description="Disordered" evidence="1">
    <location>
        <begin position="132"/>
        <end position="167"/>
    </location>
</feature>
<dbReference type="PANTHER" id="PTHR46599">
    <property type="entry name" value="PIGGYBAC TRANSPOSABLE ELEMENT-DERIVED PROTEIN 4"/>
    <property type="match status" value="1"/>
</dbReference>
<reference evidence="2" key="1">
    <citation type="submission" date="2022-11" db="EMBL/GenBank/DDBJ databases">
        <authorList>
            <person name="Morgan W.R."/>
            <person name="Tartar A."/>
        </authorList>
    </citation>
    <scope>NUCLEOTIDE SEQUENCE</scope>
    <source>
        <strain evidence="2">ARSEF 373</strain>
    </source>
</reference>
<proteinExistence type="predicted"/>
<feature type="compositionally biased region" description="Acidic residues" evidence="1">
    <location>
        <begin position="72"/>
        <end position="81"/>
    </location>
</feature>
<keyword evidence="3" id="KW-1185">Reference proteome</keyword>
<feature type="region of interest" description="Disordered" evidence="1">
    <location>
        <begin position="1"/>
        <end position="43"/>
    </location>
</feature>
<name>A0AAV2YPK7_9STRA</name>
<evidence type="ECO:0000256" key="1">
    <source>
        <dbReference type="SAM" id="MobiDB-lite"/>
    </source>
</evidence>
<dbReference type="AlphaFoldDB" id="A0AAV2YPK7"/>
<feature type="region of interest" description="Disordered" evidence="1">
    <location>
        <begin position="65"/>
        <end position="94"/>
    </location>
</feature>
<evidence type="ECO:0000313" key="2">
    <source>
        <dbReference type="EMBL" id="DAZ95304.1"/>
    </source>
</evidence>
<organism evidence="2 3">
    <name type="scientific">Lagenidium giganteum</name>
    <dbReference type="NCBI Taxonomy" id="4803"/>
    <lineage>
        <taxon>Eukaryota</taxon>
        <taxon>Sar</taxon>
        <taxon>Stramenopiles</taxon>
        <taxon>Oomycota</taxon>
        <taxon>Peronosporomycetes</taxon>
        <taxon>Pythiales</taxon>
        <taxon>Pythiaceae</taxon>
    </lineage>
</organism>
<protein>
    <submittedName>
        <fullName evidence="2">Uncharacterized protein</fullName>
    </submittedName>
</protein>
<comment type="caution">
    <text evidence="2">The sequence shown here is derived from an EMBL/GenBank/DDBJ whole genome shotgun (WGS) entry which is preliminary data.</text>
</comment>
<dbReference type="PANTHER" id="PTHR46599:SF3">
    <property type="entry name" value="PIGGYBAC TRANSPOSABLE ELEMENT-DERIVED PROTEIN 4"/>
    <property type="match status" value="1"/>
</dbReference>
<sequence>MAGVGHNPEASPVDFKGASNVDEHQNDDPSPRNDDPSPFPSHAFTEHIIGIEGRDHVYNVEVRKPVAPDLSDVLDDDSSYDEESHIDHIDDDDNRVEFEADISVDEDGYECFDSDGSGWSDEELDVSEALKVSDTSDDNEGKDDEANDESPVDVMSRTTTDRSRLQAASQIGWEASLENFSPQRQNTSRRHGLTERAQRTITSPAEALWFFLPSKMWRRVAAEPNRYASQSLQARARAIIELQRKKNQRDPDVIVESLKSVRERLMQAPPVTPCIADSTYALCTQDLAVSSLECQACRSHTFWNVWCVYASTTIRRTFKEGMYNPSKLSFDEGVLPSRSKYNKTHIYMQDKPHKWGTKLGCAKPFYYSRFEIYCGKKQHATTYPHMAKQVLTQSFAKTPSSQSKKWTGICFGSDASTVLVRFKLGNGFPVQLVDKRKSRPKAILQESFDIAVLKENPAITAMKRWDNKPVYLLSSCWRMPNGKKEPVKCPNLFHDYLGWMGGVDIHAELAIRFRFPSESGLIFLGLMDFALVMPHRVQRCARRKRSAEIENRDFLEEEAYKALLATTDEVFRPVESPSSQTRPSQNCQFSDHVSTQTTAFWPFMMARSLPGGEKNREATQPNGSNGSMFVLTPFSIHRIHLCAQPRHINGGVSCFQLWHERWHAGQKIPAHI</sequence>
<reference evidence="2" key="2">
    <citation type="journal article" date="2023" name="Microbiol Resour">
        <title>Decontamination and Annotation of the Draft Genome Sequence of the Oomycete Lagenidium giganteum ARSEF 373.</title>
        <authorList>
            <person name="Morgan W.R."/>
            <person name="Tartar A."/>
        </authorList>
    </citation>
    <scope>NUCLEOTIDE SEQUENCE</scope>
    <source>
        <strain evidence="2">ARSEF 373</strain>
    </source>
</reference>
<accession>A0AAV2YPK7</accession>
<dbReference type="EMBL" id="DAKRPA010000210">
    <property type="protein sequence ID" value="DAZ95304.1"/>
    <property type="molecule type" value="Genomic_DNA"/>
</dbReference>
<evidence type="ECO:0000313" key="3">
    <source>
        <dbReference type="Proteomes" id="UP001146120"/>
    </source>
</evidence>
<feature type="compositionally biased region" description="Basic and acidic residues" evidence="1">
    <location>
        <begin position="21"/>
        <end position="35"/>
    </location>
</feature>